<dbReference type="EMBL" id="AZBU02000011">
    <property type="protein sequence ID" value="TKR60662.1"/>
    <property type="molecule type" value="Genomic_DNA"/>
</dbReference>
<dbReference type="AlphaFoldDB" id="A0A4U5LWU9"/>
<evidence type="ECO:0000313" key="1">
    <source>
        <dbReference type="EMBL" id="TKR60662.1"/>
    </source>
</evidence>
<reference evidence="1 2" key="1">
    <citation type="journal article" date="2015" name="Genome Biol.">
        <title>Comparative genomics of Steinernema reveals deeply conserved gene regulatory networks.</title>
        <authorList>
            <person name="Dillman A.R."/>
            <person name="Macchietto M."/>
            <person name="Porter C.F."/>
            <person name="Rogers A."/>
            <person name="Williams B."/>
            <person name="Antoshechkin I."/>
            <person name="Lee M.M."/>
            <person name="Goodwin Z."/>
            <person name="Lu X."/>
            <person name="Lewis E.E."/>
            <person name="Goodrich-Blair H."/>
            <person name="Stock S.P."/>
            <person name="Adams B.J."/>
            <person name="Sternberg P.W."/>
            <person name="Mortazavi A."/>
        </authorList>
    </citation>
    <scope>NUCLEOTIDE SEQUENCE [LARGE SCALE GENOMIC DNA]</scope>
    <source>
        <strain evidence="1 2">ALL</strain>
    </source>
</reference>
<sequence length="76" mass="8694">MGKHTWRGRTLLIIQSRVLISGWLWAIAPQGITRRRALLSLGVHRTQIEEVRFPAYPGRINFHNSTRFPRSISSGA</sequence>
<comment type="caution">
    <text evidence="1">The sequence shown here is derived from an EMBL/GenBank/DDBJ whole genome shotgun (WGS) entry which is preliminary data.</text>
</comment>
<accession>A0A4U5LWU9</accession>
<name>A0A4U5LWU9_STECR</name>
<evidence type="ECO:0000313" key="2">
    <source>
        <dbReference type="Proteomes" id="UP000298663"/>
    </source>
</evidence>
<keyword evidence="2" id="KW-1185">Reference proteome</keyword>
<proteinExistence type="predicted"/>
<protein>
    <submittedName>
        <fullName evidence="1">Uncharacterized protein</fullName>
    </submittedName>
</protein>
<dbReference type="Proteomes" id="UP000298663">
    <property type="component" value="Unassembled WGS sequence"/>
</dbReference>
<gene>
    <name evidence="1" type="ORF">L596_027876</name>
</gene>
<reference evidence="1 2" key="2">
    <citation type="journal article" date="2019" name="G3 (Bethesda)">
        <title>Hybrid Assembly of the Genome of the Entomopathogenic Nematode Steinernema carpocapsae Identifies the X-Chromosome.</title>
        <authorList>
            <person name="Serra L."/>
            <person name="Macchietto M."/>
            <person name="Macias-Munoz A."/>
            <person name="McGill C.J."/>
            <person name="Rodriguez I.M."/>
            <person name="Rodriguez B."/>
            <person name="Murad R."/>
            <person name="Mortazavi A."/>
        </authorList>
    </citation>
    <scope>NUCLEOTIDE SEQUENCE [LARGE SCALE GENOMIC DNA]</scope>
    <source>
        <strain evidence="1 2">ALL</strain>
    </source>
</reference>
<organism evidence="1 2">
    <name type="scientific">Steinernema carpocapsae</name>
    <name type="common">Entomopathogenic nematode</name>
    <dbReference type="NCBI Taxonomy" id="34508"/>
    <lineage>
        <taxon>Eukaryota</taxon>
        <taxon>Metazoa</taxon>
        <taxon>Ecdysozoa</taxon>
        <taxon>Nematoda</taxon>
        <taxon>Chromadorea</taxon>
        <taxon>Rhabditida</taxon>
        <taxon>Tylenchina</taxon>
        <taxon>Panagrolaimomorpha</taxon>
        <taxon>Strongyloidoidea</taxon>
        <taxon>Steinernematidae</taxon>
        <taxon>Steinernema</taxon>
    </lineage>
</organism>